<accession>F0XCC0</accession>
<gene>
    <name evidence="1" type="ORF">CMQ_760</name>
</gene>
<protein>
    <submittedName>
        <fullName evidence="1">Uncharacterized protein</fullName>
    </submittedName>
</protein>
<evidence type="ECO:0000313" key="2">
    <source>
        <dbReference type="Proteomes" id="UP000007796"/>
    </source>
</evidence>
<dbReference type="OrthoDB" id="4538483at2759"/>
<sequence length="422" mass="44397">MESFVPVTGLAELDQHLDSLLAATAASIGSVLETRPLVDARLFDSVELQLSDANIPVLAPRLLPKIVAVLQQQSLWPADPAAHRGEGDRAADILSSMATKLLGPVRFGDVFALASEADLVAALGADAAPATNVLAMTVVHKAVVGDGAETADNLRRLTGMYALITAFLTRWLAAPAAEVGEKGGRVLGDLLDVDCPLAPPSQPENTTASTPMINGTRTITVEEPMGGGGVLPTLRLAPGPGVLWRLFFRDGLFYDRLAAICGGGGDHDGRAAYGDDPRVRLQRTIAQGRVLRVVPRLASLNLAAVASEGAASTSASPDVLSFVALHMVDRSDRLMHLSLVDFFETLVSVMRVAVLSTTASANAAYAVEVLRGLLRSATAHDTLLADALQSLPDRTVPEEAVLLREWLAQLIPSAAPRVTGWP</sequence>
<keyword evidence="2" id="KW-1185">Reference proteome</keyword>
<dbReference type="STRING" id="655863.F0XCC0"/>
<evidence type="ECO:0000313" key="1">
    <source>
        <dbReference type="EMBL" id="EFX03832.1"/>
    </source>
</evidence>
<reference evidence="1 2" key="1">
    <citation type="journal article" date="2011" name="Proc. Natl. Acad. Sci. U.S.A.">
        <title>Genome and transcriptome analyses of the mountain pine beetle-fungal symbiont Grosmannia clavigera, a lodgepole pine pathogen.</title>
        <authorList>
            <person name="DiGuistini S."/>
            <person name="Wang Y."/>
            <person name="Liao N.Y."/>
            <person name="Taylor G."/>
            <person name="Tanguay P."/>
            <person name="Feau N."/>
            <person name="Henrissat B."/>
            <person name="Chan S.K."/>
            <person name="Hesse-Orce U."/>
            <person name="Alamouti S.M."/>
            <person name="Tsui C.K.M."/>
            <person name="Docking R.T."/>
            <person name="Levasseur A."/>
            <person name="Haridas S."/>
            <person name="Robertson G."/>
            <person name="Birol I."/>
            <person name="Holt R.A."/>
            <person name="Marra M.A."/>
            <person name="Hamelin R.C."/>
            <person name="Hirst M."/>
            <person name="Jones S.J.M."/>
            <person name="Bohlmann J."/>
            <person name="Breuil C."/>
        </authorList>
    </citation>
    <scope>NUCLEOTIDE SEQUENCE [LARGE SCALE GENOMIC DNA]</scope>
    <source>
        <strain evidence="2">kw1407 / UAMH 11150</strain>
    </source>
</reference>
<name>F0XCC0_GROCL</name>
<dbReference type="RefSeq" id="XP_014173314.1">
    <property type="nucleotide sequence ID" value="XM_014317839.1"/>
</dbReference>
<dbReference type="EMBL" id="GL629765">
    <property type="protein sequence ID" value="EFX03832.1"/>
    <property type="molecule type" value="Genomic_DNA"/>
</dbReference>
<dbReference type="GeneID" id="25981162"/>
<dbReference type="eggNOG" id="ENOG502S03U">
    <property type="taxonomic scope" value="Eukaryota"/>
</dbReference>
<dbReference type="InParanoid" id="F0XCC0"/>
<proteinExistence type="predicted"/>
<organism evidence="2">
    <name type="scientific">Grosmannia clavigera (strain kw1407 / UAMH 11150)</name>
    <name type="common">Blue stain fungus</name>
    <name type="synonym">Graphiocladiella clavigera</name>
    <dbReference type="NCBI Taxonomy" id="655863"/>
    <lineage>
        <taxon>Eukaryota</taxon>
        <taxon>Fungi</taxon>
        <taxon>Dikarya</taxon>
        <taxon>Ascomycota</taxon>
        <taxon>Pezizomycotina</taxon>
        <taxon>Sordariomycetes</taxon>
        <taxon>Sordariomycetidae</taxon>
        <taxon>Ophiostomatales</taxon>
        <taxon>Ophiostomataceae</taxon>
        <taxon>Leptographium</taxon>
    </lineage>
</organism>
<dbReference type="AlphaFoldDB" id="F0XCC0"/>
<dbReference type="HOGENOM" id="CLU_064433_0_0_1"/>
<dbReference type="Proteomes" id="UP000007796">
    <property type="component" value="Unassembled WGS sequence"/>
</dbReference>